<dbReference type="Gene3D" id="2.102.10.10">
    <property type="entry name" value="Rieske [2Fe-2S] iron-sulphur domain"/>
    <property type="match status" value="1"/>
</dbReference>
<keyword evidence="3" id="KW-0408">Iron</keyword>
<feature type="domain" description="Rieske" evidence="6">
    <location>
        <begin position="4"/>
        <end position="98"/>
    </location>
</feature>
<dbReference type="PROSITE" id="PS51296">
    <property type="entry name" value="RIESKE"/>
    <property type="match status" value="1"/>
</dbReference>
<evidence type="ECO:0000256" key="2">
    <source>
        <dbReference type="ARBA" id="ARBA00022723"/>
    </source>
</evidence>
<comment type="caution">
    <text evidence="7">The sequence shown here is derived from an EMBL/GenBank/DDBJ whole genome shotgun (WGS) entry which is preliminary data.</text>
</comment>
<keyword evidence="1" id="KW-0001">2Fe-2S</keyword>
<dbReference type="Pfam" id="PF00355">
    <property type="entry name" value="Rieske"/>
    <property type="match status" value="1"/>
</dbReference>
<comment type="cofactor">
    <cofactor evidence="5">
        <name>[2Fe-2S] cluster</name>
        <dbReference type="ChEBI" id="CHEBI:190135"/>
    </cofactor>
</comment>
<dbReference type="PANTHER" id="PTHR21496:SF0">
    <property type="entry name" value="RIESKE DOMAIN-CONTAINING PROTEIN"/>
    <property type="match status" value="1"/>
</dbReference>
<dbReference type="InterPro" id="IPR017941">
    <property type="entry name" value="Rieske_2Fe-2S"/>
</dbReference>
<evidence type="ECO:0000313" key="8">
    <source>
        <dbReference type="Proteomes" id="UP001206983"/>
    </source>
</evidence>
<reference evidence="7 8" key="1">
    <citation type="journal article" date="2011" name="Appl. Environ. Microbiol.">
        <title>Methanogenic archaea isolated from Taiwan's Chelungpu fault.</title>
        <authorList>
            <person name="Wu S.Y."/>
            <person name="Lai M.C."/>
        </authorList>
    </citation>
    <scope>NUCLEOTIDE SEQUENCE [LARGE SCALE GENOMIC DNA]</scope>
    <source>
        <strain evidence="7 8">St545Mb</strain>
    </source>
</reference>
<name>A0AAE3KWL4_9EURY</name>
<keyword evidence="4" id="KW-0411">Iron-sulfur</keyword>
<dbReference type="InterPro" id="IPR036922">
    <property type="entry name" value="Rieske_2Fe-2S_sf"/>
</dbReference>
<proteinExistence type="predicted"/>
<keyword evidence="2" id="KW-0479">Metal-binding</keyword>
<dbReference type="Proteomes" id="UP001206983">
    <property type="component" value="Unassembled WGS sequence"/>
</dbReference>
<dbReference type="CDD" id="cd03467">
    <property type="entry name" value="Rieske"/>
    <property type="match status" value="1"/>
</dbReference>
<evidence type="ECO:0000256" key="4">
    <source>
        <dbReference type="ARBA" id="ARBA00023014"/>
    </source>
</evidence>
<gene>
    <name evidence="7" type="ORF">PV02_01445</name>
</gene>
<evidence type="ECO:0000259" key="6">
    <source>
        <dbReference type="PROSITE" id="PS51296"/>
    </source>
</evidence>
<dbReference type="SUPFAM" id="SSF50022">
    <property type="entry name" value="ISP domain"/>
    <property type="match status" value="1"/>
</dbReference>
<dbReference type="GO" id="GO:0051537">
    <property type="term" value="F:2 iron, 2 sulfur cluster binding"/>
    <property type="evidence" value="ECO:0007669"/>
    <property type="project" value="UniProtKB-KW"/>
</dbReference>
<evidence type="ECO:0000256" key="5">
    <source>
        <dbReference type="ARBA" id="ARBA00034078"/>
    </source>
</evidence>
<sequence length="102" mass="11582">MVWFFAINENELDDGGKKPLLVEGEKLLLIRQEGGFYAISNKCPHMDCPLSKGSLEGFVIKCPCHDWLFDIRSGEFLNAREIKVPAYGTKVTEGKVYVNMER</sequence>
<organism evidence="7 8">
    <name type="scientific">Methanolobus chelungpuianus</name>
    <dbReference type="NCBI Taxonomy" id="502115"/>
    <lineage>
        <taxon>Archaea</taxon>
        <taxon>Methanobacteriati</taxon>
        <taxon>Methanobacteriota</taxon>
        <taxon>Stenosarchaea group</taxon>
        <taxon>Methanomicrobia</taxon>
        <taxon>Methanosarcinales</taxon>
        <taxon>Methanosarcinaceae</taxon>
        <taxon>Methanolobus</taxon>
    </lineage>
</organism>
<keyword evidence="8" id="KW-1185">Reference proteome</keyword>
<dbReference type="EMBL" id="JTEO01000002">
    <property type="protein sequence ID" value="MCQ6962331.1"/>
    <property type="molecule type" value="Genomic_DNA"/>
</dbReference>
<evidence type="ECO:0000313" key="7">
    <source>
        <dbReference type="EMBL" id="MCQ6962331.1"/>
    </source>
</evidence>
<evidence type="ECO:0000256" key="3">
    <source>
        <dbReference type="ARBA" id="ARBA00023004"/>
    </source>
</evidence>
<dbReference type="AlphaFoldDB" id="A0AAE3KWL4"/>
<accession>A0AAE3KWL4</accession>
<dbReference type="PANTHER" id="PTHR21496">
    <property type="entry name" value="FERREDOXIN-RELATED"/>
    <property type="match status" value="1"/>
</dbReference>
<dbReference type="GO" id="GO:0046872">
    <property type="term" value="F:metal ion binding"/>
    <property type="evidence" value="ECO:0007669"/>
    <property type="project" value="UniProtKB-KW"/>
</dbReference>
<evidence type="ECO:0000256" key="1">
    <source>
        <dbReference type="ARBA" id="ARBA00022714"/>
    </source>
</evidence>
<protein>
    <submittedName>
        <fullName evidence="7">tRNA-(Guanine-N1)-methyltransferase</fullName>
    </submittedName>
</protein>